<feature type="compositionally biased region" description="Low complexity" evidence="1">
    <location>
        <begin position="35"/>
        <end position="50"/>
    </location>
</feature>
<dbReference type="Gene3D" id="2.60.40.150">
    <property type="entry name" value="C2 domain"/>
    <property type="match status" value="2"/>
</dbReference>
<protein>
    <recommendedName>
        <fullName evidence="2">C2 domain-containing protein</fullName>
    </recommendedName>
</protein>
<dbReference type="GO" id="GO:0071539">
    <property type="term" value="P:protein localization to centrosome"/>
    <property type="evidence" value="ECO:0007669"/>
    <property type="project" value="TreeGrafter"/>
</dbReference>
<name>A0A7R8UIB1_HERIL</name>
<feature type="region of interest" description="Disordered" evidence="1">
    <location>
        <begin position="1156"/>
        <end position="1242"/>
    </location>
</feature>
<feature type="compositionally biased region" description="Basic and acidic residues" evidence="1">
    <location>
        <begin position="553"/>
        <end position="562"/>
    </location>
</feature>
<dbReference type="PROSITE" id="PS50004">
    <property type="entry name" value="C2"/>
    <property type="match status" value="1"/>
</dbReference>
<feature type="region of interest" description="Disordered" evidence="1">
    <location>
        <begin position="503"/>
        <end position="568"/>
    </location>
</feature>
<dbReference type="Proteomes" id="UP000594454">
    <property type="component" value="Chromosome 2"/>
</dbReference>
<dbReference type="GO" id="GO:0060271">
    <property type="term" value="P:cilium assembly"/>
    <property type="evidence" value="ECO:0007669"/>
    <property type="project" value="TreeGrafter"/>
</dbReference>
<dbReference type="SUPFAM" id="SSF49562">
    <property type="entry name" value="C2 domain (Calcium/lipid-binding domain, CaLB)"/>
    <property type="match status" value="2"/>
</dbReference>
<dbReference type="FunCoup" id="A0A7R8UIB1">
    <property type="interactions" value="16"/>
</dbReference>
<dbReference type="PANTHER" id="PTHR21254:SF1">
    <property type="entry name" value="C2 DOMAIN-CONTAINING PROTEIN 3"/>
    <property type="match status" value="1"/>
</dbReference>
<dbReference type="InParanoid" id="A0A7R8UIB1"/>
<dbReference type="InterPro" id="IPR035892">
    <property type="entry name" value="C2_domain_sf"/>
</dbReference>
<dbReference type="InterPro" id="IPR057537">
    <property type="entry name" value="C2_C2CD3_N"/>
</dbReference>
<sequence length="1242" mass="138765">MSSTTENTKCDLPPNVRGKTRGTLKLTILDIIPSSPSSVTSGTSSSASSSIKGRNPINAVGSGGVSVKFTWWGQSHENSATVIYSPAQKPNKSQAENPCVEYSIKTSAILFQNYLTNCEPVEVKLTSKKSNLQVGTAFMKIPRNLVENCSKGSAEETQIVKIFSPRNVALGEIRLKYNMLFEVRPDSAQTLSSVPELKAVCPGKENELLFSSLESSRSCKSIKSDVNHCISSLRQKYNRPSTATSSNSLSTRALDYLTGRKMTQEEQNKALEEIQSSSPLESLVTELTTRLMIPARDVYTRIDSLRLSIKWIAISSAGVRELESPHIEDTSFTIESHISPNLLGNVRAKYDYDVMRFYSDHVDEKEKKVFFNRDAIRSIRISEYVDNAYIRFTIWTRPFGSKYSRCFGTAMYQFASLLETGGLEHTKKLTIKSCTDKTCVGYATVKVTIGTKGVHFGEDFMTIMEDTNFNEDFPTSRSRNCKLRKDSITEILGKFESSCKKCNNNETNKIPSTPNSSRGSNTTERSYSARETSSHSKNNQTENDNSANITKPTGEKDNRQSVKTDSINSANNHRLLQGLLYVGSIRNVRELQNGGYFLVCRAFWKEDATSTDFCQNYNFNFLETFPVINNDAFLERTRNNHLDLELWQKFTDAHEQLVGVVKLPLHQFFIAFRDNVITNHLCQAKLPVISIDGWVTITSPLSAESCGQMQALLAIGTEEQLEYLKISRGLCLNRVCDKTLETSQNKIPVPQIVPTQKSTERSTSSCDAESQTNFADNNHEDVGTPARRERLSDLLGNFIDSLAQKLPANQAAPTMETPILDHQDKSNSSTQGSQVRRTSELLDVLQKALVTPPTNFDGASNASTLKPQPSLLHSNYLKPKFVKILLEIENALHLPRNPAKFGNKKVFKRNNNAGKCKQSRLPVDEEPSAYVTFQAEEGSGQMIKSHEGMVYSTNVVEKSCSPIWNRRFEIYVPADLMKNDEKRFILKIWRKRVTDLAQCRLLPTPMEDAIIGFAAVDLNVLLAGMPCIAGWFNIVDFNGRINGQIKVNVRPLEDILKFKDPPPSLAKPPTAEPMNISENMIKSAQPSAALDMNNSMLSRAIKRKFTELEEITERLRARLLDVTGAPEAPISIHTEEMPGADPNDAQLDEFEHDLNTSCDEDNNGEQLDNFGWLGLSNNPNTSGQGDSDISTSDSQERIQMISEFLRKTDLNNQDEANTLIHRKERNPPEGETASSVDKTHVD</sequence>
<dbReference type="CDD" id="cd00030">
    <property type="entry name" value="C2"/>
    <property type="match status" value="1"/>
</dbReference>
<feature type="compositionally biased region" description="Polar residues" evidence="1">
    <location>
        <begin position="1175"/>
        <end position="1193"/>
    </location>
</feature>
<accession>A0A7R8UIB1</accession>
<keyword evidence="4" id="KW-1185">Reference proteome</keyword>
<evidence type="ECO:0000256" key="1">
    <source>
        <dbReference type="SAM" id="MobiDB-lite"/>
    </source>
</evidence>
<dbReference type="Pfam" id="PF00168">
    <property type="entry name" value="C2"/>
    <property type="match status" value="1"/>
</dbReference>
<feature type="region of interest" description="Disordered" evidence="1">
    <location>
        <begin position="750"/>
        <end position="784"/>
    </location>
</feature>
<gene>
    <name evidence="3" type="ORF">HERILL_LOCUS4325</name>
</gene>
<dbReference type="PANTHER" id="PTHR21254">
    <property type="entry name" value="C2 DOMAIN-CONTAINING PROTEIN 3"/>
    <property type="match status" value="1"/>
</dbReference>
<feature type="region of interest" description="Disordered" evidence="1">
    <location>
        <begin position="35"/>
        <end position="55"/>
    </location>
</feature>
<evidence type="ECO:0000259" key="2">
    <source>
        <dbReference type="PROSITE" id="PS50004"/>
    </source>
</evidence>
<dbReference type="EMBL" id="LR899010">
    <property type="protein sequence ID" value="CAD7081205.1"/>
    <property type="molecule type" value="Genomic_DNA"/>
</dbReference>
<feature type="compositionally biased region" description="Polar residues" evidence="1">
    <location>
        <begin position="826"/>
        <end position="836"/>
    </location>
</feature>
<evidence type="ECO:0000313" key="3">
    <source>
        <dbReference type="EMBL" id="CAD7081205.1"/>
    </source>
</evidence>
<dbReference type="OrthoDB" id="79771at2759"/>
<dbReference type="Pfam" id="PF25339">
    <property type="entry name" value="C2_C2CD3_N"/>
    <property type="match status" value="1"/>
</dbReference>
<organism evidence="3 4">
    <name type="scientific">Hermetia illucens</name>
    <name type="common">Black soldier fly</name>
    <dbReference type="NCBI Taxonomy" id="343691"/>
    <lineage>
        <taxon>Eukaryota</taxon>
        <taxon>Metazoa</taxon>
        <taxon>Ecdysozoa</taxon>
        <taxon>Arthropoda</taxon>
        <taxon>Hexapoda</taxon>
        <taxon>Insecta</taxon>
        <taxon>Pterygota</taxon>
        <taxon>Neoptera</taxon>
        <taxon>Endopterygota</taxon>
        <taxon>Diptera</taxon>
        <taxon>Brachycera</taxon>
        <taxon>Stratiomyomorpha</taxon>
        <taxon>Stratiomyidae</taxon>
        <taxon>Hermetiinae</taxon>
        <taxon>Hermetia</taxon>
    </lineage>
</organism>
<dbReference type="GO" id="GO:0034451">
    <property type="term" value="C:centriolar satellite"/>
    <property type="evidence" value="ECO:0007669"/>
    <property type="project" value="TreeGrafter"/>
</dbReference>
<feature type="compositionally biased region" description="Polar residues" evidence="1">
    <location>
        <begin position="753"/>
        <end position="776"/>
    </location>
</feature>
<feature type="compositionally biased region" description="Polar residues" evidence="1">
    <location>
        <begin position="503"/>
        <end position="551"/>
    </location>
</feature>
<dbReference type="GO" id="GO:0061511">
    <property type="term" value="P:centriole elongation"/>
    <property type="evidence" value="ECO:0007669"/>
    <property type="project" value="TreeGrafter"/>
</dbReference>
<dbReference type="InterPro" id="IPR000008">
    <property type="entry name" value="C2_dom"/>
</dbReference>
<dbReference type="GO" id="GO:0005814">
    <property type="term" value="C:centriole"/>
    <property type="evidence" value="ECO:0007669"/>
    <property type="project" value="TreeGrafter"/>
</dbReference>
<dbReference type="OMA" id="CKCIAIK"/>
<feature type="region of interest" description="Disordered" evidence="1">
    <location>
        <begin position="817"/>
        <end position="838"/>
    </location>
</feature>
<reference evidence="3 4" key="1">
    <citation type="submission" date="2020-11" db="EMBL/GenBank/DDBJ databases">
        <authorList>
            <person name="Wallbank WR R."/>
            <person name="Pardo Diaz C."/>
            <person name="Kozak K."/>
            <person name="Martin S."/>
            <person name="Jiggins C."/>
            <person name="Moest M."/>
            <person name="Warren A I."/>
            <person name="Generalovic N T."/>
            <person name="Byers J.R.P. K."/>
            <person name="Montejo-Kovacevich G."/>
            <person name="Yen C E."/>
        </authorList>
    </citation>
    <scope>NUCLEOTIDE SEQUENCE [LARGE SCALE GENOMIC DNA]</scope>
</reference>
<dbReference type="AlphaFoldDB" id="A0A7R8UIB1"/>
<feature type="domain" description="C2" evidence="2">
    <location>
        <begin position="863"/>
        <end position="1032"/>
    </location>
</feature>
<evidence type="ECO:0000313" key="4">
    <source>
        <dbReference type="Proteomes" id="UP000594454"/>
    </source>
</evidence>
<proteinExistence type="predicted"/>